<keyword evidence="1" id="KW-0812">Transmembrane</keyword>
<evidence type="ECO:0000313" key="3">
    <source>
        <dbReference type="Proteomes" id="UP001169760"/>
    </source>
</evidence>
<reference evidence="2" key="1">
    <citation type="submission" date="2023-07" db="EMBL/GenBank/DDBJ databases">
        <title>Genome content predicts the carbon catabolic preferences of heterotrophic bacteria.</title>
        <authorList>
            <person name="Gralka M."/>
        </authorList>
    </citation>
    <scope>NUCLEOTIDE SEQUENCE</scope>
    <source>
        <strain evidence="2">I3M17_2</strain>
    </source>
</reference>
<proteinExistence type="predicted"/>
<dbReference type="AlphaFoldDB" id="A0AAW7X6F8"/>
<dbReference type="GeneID" id="98615818"/>
<protein>
    <submittedName>
        <fullName evidence="2">Uncharacterized protein</fullName>
    </submittedName>
</protein>
<keyword evidence="1" id="KW-0472">Membrane</keyword>
<dbReference type="Proteomes" id="UP001169760">
    <property type="component" value="Unassembled WGS sequence"/>
</dbReference>
<name>A0AAW7X6F8_9GAMM</name>
<dbReference type="RefSeq" id="WP_011469219.1">
    <property type="nucleotide sequence ID" value="NZ_CP123764.1"/>
</dbReference>
<dbReference type="PROSITE" id="PS51257">
    <property type="entry name" value="PROKAR_LIPOPROTEIN"/>
    <property type="match status" value="1"/>
</dbReference>
<keyword evidence="1" id="KW-1133">Transmembrane helix</keyword>
<comment type="caution">
    <text evidence="2">The sequence shown here is derived from an EMBL/GenBank/DDBJ whole genome shotgun (WGS) entry which is preliminary data.</text>
</comment>
<organism evidence="2 3">
    <name type="scientific">Saccharophagus degradans</name>
    <dbReference type="NCBI Taxonomy" id="86304"/>
    <lineage>
        <taxon>Bacteria</taxon>
        <taxon>Pseudomonadati</taxon>
        <taxon>Pseudomonadota</taxon>
        <taxon>Gammaproteobacteria</taxon>
        <taxon>Cellvibrionales</taxon>
        <taxon>Cellvibrionaceae</taxon>
        <taxon>Saccharophagus</taxon>
    </lineage>
</organism>
<dbReference type="EMBL" id="JAUOPB010000005">
    <property type="protein sequence ID" value="MDO6422468.1"/>
    <property type="molecule type" value="Genomic_DNA"/>
</dbReference>
<gene>
    <name evidence="2" type="ORF">Q4521_08285</name>
</gene>
<evidence type="ECO:0000313" key="2">
    <source>
        <dbReference type="EMBL" id="MDO6422468.1"/>
    </source>
</evidence>
<accession>A0AAW7X6F8</accession>
<sequence length="150" mass="15703">MKFKKTIAGLALGTYLVSSTGCGMLLHPERQGQTGGRIDPAVAILDGIGLLFFLVPGLVAFAVDFHTGTIYLPNTQAAISGDSADALAANMRAIAVDGEITEEKIEQIIQQELGLFVDVSAKNVQVSEAESLRADILPAFAAFQAGRAAL</sequence>
<feature type="transmembrane region" description="Helical" evidence="1">
    <location>
        <begin position="43"/>
        <end position="63"/>
    </location>
</feature>
<evidence type="ECO:0000256" key="1">
    <source>
        <dbReference type="SAM" id="Phobius"/>
    </source>
</evidence>